<evidence type="ECO:0008006" key="5">
    <source>
        <dbReference type="Google" id="ProtNLM"/>
    </source>
</evidence>
<accession>A0A0H5SDG4</accession>
<evidence type="ECO:0000313" key="4">
    <source>
        <dbReference type="Proteomes" id="UP000236497"/>
    </source>
</evidence>
<feature type="domain" description="DUF5717" evidence="1">
    <location>
        <begin position="876"/>
        <end position="1177"/>
    </location>
</feature>
<evidence type="ECO:0000259" key="2">
    <source>
        <dbReference type="Pfam" id="PF18984"/>
    </source>
</evidence>
<dbReference type="Pfam" id="PF18984">
    <property type="entry name" value="DUF5717_N"/>
    <property type="match status" value="1"/>
</dbReference>
<dbReference type="EMBL" id="CVTD020000008">
    <property type="protein sequence ID" value="CRZ33464.1"/>
    <property type="molecule type" value="Genomic_DNA"/>
</dbReference>
<dbReference type="Pfam" id="PF18983">
    <property type="entry name" value="DUF5717"/>
    <property type="match status" value="1"/>
</dbReference>
<dbReference type="RefSeq" id="WP_103201643.1">
    <property type="nucleotide sequence ID" value="NZ_CVTD020000008.1"/>
</dbReference>
<protein>
    <recommendedName>
        <fullName evidence="5">DUF5717 domain-containing protein</fullName>
    </recommendedName>
</protein>
<reference evidence="3 4" key="1">
    <citation type="submission" date="2015-06" db="EMBL/GenBank/DDBJ databases">
        <authorList>
            <person name="Wibberg Daniel"/>
        </authorList>
    </citation>
    <scope>NUCLEOTIDE SEQUENCE [LARGE SCALE GENOMIC DNA]</scope>
    <source>
        <strain evidence="3 4">T3/55T</strain>
    </source>
</reference>
<feature type="domain" description="DUF5717" evidence="2">
    <location>
        <begin position="1"/>
        <end position="870"/>
    </location>
</feature>
<evidence type="ECO:0000259" key="1">
    <source>
        <dbReference type="Pfam" id="PF18983"/>
    </source>
</evidence>
<dbReference type="InterPro" id="IPR043775">
    <property type="entry name" value="DUF5717_N"/>
</dbReference>
<organism evidence="3 4">
    <name type="scientific">Herbinix hemicellulosilytica</name>
    <dbReference type="NCBI Taxonomy" id="1564487"/>
    <lineage>
        <taxon>Bacteria</taxon>
        <taxon>Bacillati</taxon>
        <taxon>Bacillota</taxon>
        <taxon>Clostridia</taxon>
        <taxon>Lachnospirales</taxon>
        <taxon>Lachnospiraceae</taxon>
        <taxon>Herbinix</taxon>
    </lineage>
</organism>
<evidence type="ECO:0000313" key="3">
    <source>
        <dbReference type="EMBL" id="CRZ33464.1"/>
    </source>
</evidence>
<dbReference type="InterPro" id="IPR043774">
    <property type="entry name" value="DUF5717_C"/>
</dbReference>
<dbReference type="AlphaFoldDB" id="A0A0H5SDG4"/>
<name>A0A0H5SDG4_HERHM</name>
<sequence length="1182" mass="140602">MKEKIERFARGEFEYDLPALKLSLEEIVINVEAGKQYEGSFTIGNSANRVMKGLLYSSSRLLTFNQTAFAGKEINIIYRFDATYLKPSDIIQGKVVIISDCGEITVPFTAHVEASAISTSIGKIKNLSEFANLARMDWTEAKKVFRSEDFEKIILKNEEKYHVIYRNLLKSISTSQALEEFLIAVNKKSRINLYIDKTHLEYDVYGEDILDKLILSKDHWGYAEIRVSTDAPFILLEQKFLWSDRFIGNNHNITFSVMADRLKPGINYGHIWIKTVYQTITVEVYCKNHNESLNHGSELKNRKKLVYDFTRNYLDFRLERINKTRYIQKIKDLIPDLDTDKEGTIIKLIRTHAAILSDDRQTAALLLEELGKEEAYIRRKSGFEYCAYLYLVALYKKDEDTVRNATEIISRYYFRDNFNWRILWFLLFTDRRYERNKYYKITDIKEQYEAGCRSPILYYEALCAYNEEPYLLRELTDFEIQVINYGIKNNSLNKELAFQFTYLAGRLKYFNPIVYRGLTRLYDMYETEEILSAICSLLIKGYKRERKYFEWFKRGVNANLRITQLYEYFMYSVDEDCMDPLPESLLIYFAYNNRLNDKKKAYLFANIIINKHENEYIYQIYYKEIEEFVKEQLEDQNISPHLAVIYMEFISKPELLDYYVKYLPGVMFTQELHCDNPNIISAVVVHKELDEALTIHLTEGKALIQLYTGDAHIFLIDTFGNRYVVSIDYSLRPLLNPENFMDIAADYENHTGLLLYLLDHYRANRIVNEEAIKIRKQALSIPGLKEKYYIDCLLTIIDYYYENYDEEHLETYLMKLDLSKVKESGRLKYLEYMVIRGYYDKALEALMYFGTEGISVQRLLKLCSGWITNSGLDEKEDLLLYLCYYIYSQNKYDESILNYLVKYYIGSVYDMLDLWHTAKGFGIDTRILEERLLAQILFTEADIDDKYEVFLEYYKDVTNHLLVKAFLTYCAYKYLVHDQPICGDIIPIIRRELNYEENNITLLAWLKYNSENTMLSENDIVFISYHIDRFERQGTVFPFFKKYCDTIKLPERITDRYYVEYRTDPKKQVFIHYRMKNKAGGEYHTERMPNVFLGIHIKEFILFYNESLEYYITEELTDQVNETDIRQLSFTNNLDLNEDTKYNRINKMLKALDKREDEILLDMMEEYIIYEYIINECYEPLP</sequence>
<keyword evidence="4" id="KW-1185">Reference proteome</keyword>
<proteinExistence type="predicted"/>
<dbReference type="OrthoDB" id="9758235at2"/>
<gene>
    <name evidence="3" type="ORF">HHT355_0252</name>
</gene>
<dbReference type="Proteomes" id="UP000236497">
    <property type="component" value="Unassembled WGS sequence"/>
</dbReference>